<gene>
    <name evidence="1" type="ORF">DFJ75_3425</name>
</gene>
<dbReference type="Proteomes" id="UP000274762">
    <property type="component" value="Unassembled WGS sequence"/>
</dbReference>
<evidence type="ECO:0008006" key="3">
    <source>
        <dbReference type="Google" id="ProtNLM"/>
    </source>
</evidence>
<evidence type="ECO:0000313" key="2">
    <source>
        <dbReference type="Proteomes" id="UP000274762"/>
    </source>
</evidence>
<accession>A0A315SE91</accession>
<organism evidence="1 2">
    <name type="scientific">Williamsia marianensis</name>
    <dbReference type="NCBI Taxonomy" id="85044"/>
    <lineage>
        <taxon>Bacteria</taxon>
        <taxon>Bacillati</taxon>
        <taxon>Actinomycetota</taxon>
        <taxon>Actinomycetes</taxon>
        <taxon>Mycobacteriales</taxon>
        <taxon>Nocardiaceae</taxon>
        <taxon>Williamsia</taxon>
    </lineage>
</organism>
<dbReference type="RefSeq" id="WP_062795588.1">
    <property type="nucleotide sequence ID" value="NZ_CBCRXS010000008.1"/>
</dbReference>
<reference evidence="1 2" key="1">
    <citation type="submission" date="2018-10" db="EMBL/GenBank/DDBJ databases">
        <title>Sequencing the genomes of 1000 actinobacteria strains.</title>
        <authorList>
            <person name="Klenk H.-P."/>
        </authorList>
    </citation>
    <scope>NUCLEOTIDE SEQUENCE [LARGE SCALE GENOMIC DNA]</scope>
    <source>
        <strain evidence="1 2">DSM 44343</strain>
    </source>
</reference>
<proteinExistence type="predicted"/>
<comment type="caution">
    <text evidence="1">The sequence shown here is derived from an EMBL/GenBank/DDBJ whole genome shotgun (WGS) entry which is preliminary data.</text>
</comment>
<dbReference type="AlphaFoldDB" id="A0A315SE91"/>
<accession>A0A495K857</accession>
<sequence>MDVIINDAVLGVLAGDIEGIAAEVAEIAHPDVTAVVAAFMPDSPMVAATSTATDTLRGSLTVVSGQWESMASVVRATRQGLSGVDELSALKFGGLGQLPTGDGPR</sequence>
<protein>
    <recommendedName>
        <fullName evidence="3">PE domain-containing protein</fullName>
    </recommendedName>
</protein>
<name>A0A315SE91_WILMA</name>
<dbReference type="EMBL" id="RBKV01000001">
    <property type="protein sequence ID" value="RKR96572.1"/>
    <property type="molecule type" value="Genomic_DNA"/>
</dbReference>
<evidence type="ECO:0000313" key="1">
    <source>
        <dbReference type="EMBL" id="RKR96572.1"/>
    </source>
</evidence>